<gene>
    <name evidence="3" type="ORF">NN4_72310</name>
</gene>
<comment type="caution">
    <text evidence="3">The sequence shown here is derived from an EMBL/GenBank/DDBJ whole genome shotgun (WGS) entry which is preliminary data.</text>
</comment>
<dbReference type="InterPro" id="IPR010982">
    <property type="entry name" value="Lambda_DNA-bd_dom_sf"/>
</dbReference>
<proteinExistence type="inferred from homology"/>
<dbReference type="Gene3D" id="1.10.260.40">
    <property type="entry name" value="lambda repressor-like DNA-binding domains"/>
    <property type="match status" value="1"/>
</dbReference>
<dbReference type="CDD" id="cd07814">
    <property type="entry name" value="SRPBCC_CalC_Aha1-like"/>
    <property type="match status" value="1"/>
</dbReference>
<evidence type="ECO:0000256" key="1">
    <source>
        <dbReference type="ARBA" id="ARBA00006817"/>
    </source>
</evidence>
<keyword evidence="4" id="KW-1185">Reference proteome</keyword>
<dbReference type="GO" id="GO:0003677">
    <property type="term" value="F:DNA binding"/>
    <property type="evidence" value="ECO:0007669"/>
    <property type="project" value="InterPro"/>
</dbReference>
<dbReference type="InterPro" id="IPR023393">
    <property type="entry name" value="START-like_dom_sf"/>
</dbReference>
<dbReference type="PROSITE" id="PS50943">
    <property type="entry name" value="HTH_CROC1"/>
    <property type="match status" value="1"/>
</dbReference>
<feature type="domain" description="HTH cro/C1-type" evidence="2">
    <location>
        <begin position="43"/>
        <end position="78"/>
    </location>
</feature>
<dbReference type="Proteomes" id="UP000321424">
    <property type="component" value="Unassembled WGS sequence"/>
</dbReference>
<evidence type="ECO:0000313" key="3">
    <source>
        <dbReference type="EMBL" id="GEM42712.1"/>
    </source>
</evidence>
<dbReference type="Pfam" id="PF01381">
    <property type="entry name" value="HTH_3"/>
    <property type="match status" value="1"/>
</dbReference>
<dbReference type="SUPFAM" id="SSF55961">
    <property type="entry name" value="Bet v1-like"/>
    <property type="match status" value="1"/>
</dbReference>
<dbReference type="CDD" id="cd00093">
    <property type="entry name" value="HTH_XRE"/>
    <property type="match status" value="1"/>
</dbReference>
<dbReference type="Pfam" id="PF08327">
    <property type="entry name" value="AHSA1"/>
    <property type="match status" value="1"/>
</dbReference>
<dbReference type="Gene3D" id="3.30.530.20">
    <property type="match status" value="1"/>
</dbReference>
<dbReference type="InterPro" id="IPR013538">
    <property type="entry name" value="ASHA1/2-like_C"/>
</dbReference>
<protein>
    <recommendedName>
        <fullName evidence="2">HTH cro/C1-type domain-containing protein</fullName>
    </recommendedName>
</protein>
<dbReference type="EMBL" id="BJXA01000075">
    <property type="protein sequence ID" value="GEM42712.1"/>
    <property type="molecule type" value="Genomic_DNA"/>
</dbReference>
<organism evidence="3 4">
    <name type="scientific">Nocardia ninae NBRC 108245</name>
    <dbReference type="NCBI Taxonomy" id="1210091"/>
    <lineage>
        <taxon>Bacteria</taxon>
        <taxon>Bacillati</taxon>
        <taxon>Actinomycetota</taxon>
        <taxon>Actinomycetes</taxon>
        <taxon>Mycobacteriales</taxon>
        <taxon>Nocardiaceae</taxon>
        <taxon>Nocardia</taxon>
    </lineage>
</organism>
<dbReference type="AlphaFoldDB" id="A0A511MQ41"/>
<sequence length="278" mass="30926">MYREDNYFAARLNMLFARVHLPGRKPHTNAEVAAALTASGHPVSKPYISQLRSGVRTHPSDETVAALAKFFKVRPDYFYNDAYAAKIDRDLESRAQLEGYGLRRLSSRAFDLAEGGFGEPRVSTFDVACTREFAAAATEVWRAWEDPAHLTQWWGPAGCTAPFADIDFRVGGTSVVCLRAPAEFDGRGRYVTMTYRRIEPINLIEFDLACTDAAGGHAPLAAYRTPPRRHLVTLTPVASKWTSMTVAQFGYPDEQAREQATSRLAQSLDRLTAFLEQG</sequence>
<evidence type="ECO:0000259" key="2">
    <source>
        <dbReference type="PROSITE" id="PS50943"/>
    </source>
</evidence>
<comment type="similarity">
    <text evidence="1">Belongs to the AHA1 family.</text>
</comment>
<accession>A0A511MQ41</accession>
<dbReference type="InterPro" id="IPR001387">
    <property type="entry name" value="Cro/C1-type_HTH"/>
</dbReference>
<reference evidence="3 4" key="1">
    <citation type="submission" date="2019-07" db="EMBL/GenBank/DDBJ databases">
        <title>Whole genome shotgun sequence of Nocardia ninae NBRC 108245.</title>
        <authorList>
            <person name="Hosoyama A."/>
            <person name="Uohara A."/>
            <person name="Ohji S."/>
            <person name="Ichikawa N."/>
        </authorList>
    </citation>
    <scope>NUCLEOTIDE SEQUENCE [LARGE SCALE GENOMIC DNA]</scope>
    <source>
        <strain evidence="3 4">NBRC 108245</strain>
    </source>
</reference>
<name>A0A511MQ41_9NOCA</name>
<evidence type="ECO:0000313" key="4">
    <source>
        <dbReference type="Proteomes" id="UP000321424"/>
    </source>
</evidence>